<evidence type="ECO:0000313" key="3">
    <source>
        <dbReference type="Proteomes" id="UP001303647"/>
    </source>
</evidence>
<evidence type="ECO:0000256" key="1">
    <source>
        <dbReference type="SAM" id="MobiDB-lite"/>
    </source>
</evidence>
<protein>
    <submittedName>
        <fullName evidence="2">Glycosyltransferase</fullName>
    </submittedName>
</protein>
<proteinExistence type="predicted"/>
<dbReference type="Gene3D" id="3.90.550.10">
    <property type="entry name" value="Spore Coat Polysaccharide Biosynthesis Protein SpsA, Chain A"/>
    <property type="match status" value="1"/>
</dbReference>
<dbReference type="AlphaFoldDB" id="A0AAN7CY59"/>
<dbReference type="PANTHER" id="PTHR11183">
    <property type="entry name" value="GLYCOGENIN SUBFAMILY MEMBER"/>
    <property type="match status" value="1"/>
</dbReference>
<gene>
    <name evidence="2" type="ORF">C7999DRAFT_30433</name>
</gene>
<dbReference type="InterPro" id="IPR050587">
    <property type="entry name" value="GNT1/Glycosyltrans_8"/>
</dbReference>
<dbReference type="InterPro" id="IPR029044">
    <property type="entry name" value="Nucleotide-diphossugar_trans"/>
</dbReference>
<feature type="compositionally biased region" description="Basic and acidic residues" evidence="1">
    <location>
        <begin position="349"/>
        <end position="365"/>
    </location>
</feature>
<keyword evidence="3" id="KW-1185">Reference proteome</keyword>
<feature type="region of interest" description="Disordered" evidence="1">
    <location>
        <begin position="252"/>
        <end position="271"/>
    </location>
</feature>
<feature type="compositionally biased region" description="Acidic residues" evidence="1">
    <location>
        <begin position="366"/>
        <end position="376"/>
    </location>
</feature>
<sequence>MCSHEKVVSSDRIWASLITKDSYLPGLLTLAFSLRLVGSRYPLVALHTGTLTGETVRAISARDIPMQRVPGLFPGQLSSPVHDGAADGTDDGPVDGDGGAKKNGVVTNGGDSTNGGNGGSSWYEHDPRFRDCFTKLTAFSLKAYSRVVLLDADMLVRRNMDELFDLPLDRENRLFAATHACVCNPRHFRHYPEGWTPLHCAFTQQGRADPVGAQTSGGSPYDGMGQINGGLLVLAPSDETYRAILNALQRSDTTSRTPINDNANTTNAQPSQLSLPFADQSLLGELFAGRWATLPYVYNALRPMRARGVHGGGGALWRDTEVRNVHYILTPKPWETATTASVRTQKLKGVADRDLNRGRNRGREGNDDDDDETDSDEVLDRWWKEVDLERREWEAKNGLMMDS</sequence>
<comment type="caution">
    <text evidence="2">The sequence shown here is derived from an EMBL/GenBank/DDBJ whole genome shotgun (WGS) entry which is preliminary data.</text>
</comment>
<accession>A0AAN7CY59</accession>
<evidence type="ECO:0000313" key="2">
    <source>
        <dbReference type="EMBL" id="KAK4249068.1"/>
    </source>
</evidence>
<organism evidence="2 3">
    <name type="scientific">Corynascus novoguineensis</name>
    <dbReference type="NCBI Taxonomy" id="1126955"/>
    <lineage>
        <taxon>Eukaryota</taxon>
        <taxon>Fungi</taxon>
        <taxon>Dikarya</taxon>
        <taxon>Ascomycota</taxon>
        <taxon>Pezizomycotina</taxon>
        <taxon>Sordariomycetes</taxon>
        <taxon>Sordariomycetidae</taxon>
        <taxon>Sordariales</taxon>
        <taxon>Chaetomiaceae</taxon>
        <taxon>Corynascus</taxon>
    </lineage>
</organism>
<dbReference type="EMBL" id="MU857628">
    <property type="protein sequence ID" value="KAK4249068.1"/>
    <property type="molecule type" value="Genomic_DNA"/>
</dbReference>
<feature type="region of interest" description="Disordered" evidence="1">
    <location>
        <begin position="80"/>
        <end position="119"/>
    </location>
</feature>
<feature type="region of interest" description="Disordered" evidence="1">
    <location>
        <begin position="349"/>
        <end position="376"/>
    </location>
</feature>
<name>A0AAN7CY59_9PEZI</name>
<dbReference type="Proteomes" id="UP001303647">
    <property type="component" value="Unassembled WGS sequence"/>
</dbReference>
<dbReference type="SUPFAM" id="SSF53448">
    <property type="entry name" value="Nucleotide-diphospho-sugar transferases"/>
    <property type="match status" value="1"/>
</dbReference>
<reference evidence="2" key="1">
    <citation type="journal article" date="2023" name="Mol. Phylogenet. Evol.">
        <title>Genome-scale phylogeny and comparative genomics of the fungal order Sordariales.</title>
        <authorList>
            <person name="Hensen N."/>
            <person name="Bonometti L."/>
            <person name="Westerberg I."/>
            <person name="Brannstrom I.O."/>
            <person name="Guillou S."/>
            <person name="Cros-Aarteil S."/>
            <person name="Calhoun S."/>
            <person name="Haridas S."/>
            <person name="Kuo A."/>
            <person name="Mondo S."/>
            <person name="Pangilinan J."/>
            <person name="Riley R."/>
            <person name="LaButti K."/>
            <person name="Andreopoulos B."/>
            <person name="Lipzen A."/>
            <person name="Chen C."/>
            <person name="Yan M."/>
            <person name="Daum C."/>
            <person name="Ng V."/>
            <person name="Clum A."/>
            <person name="Steindorff A."/>
            <person name="Ohm R.A."/>
            <person name="Martin F."/>
            <person name="Silar P."/>
            <person name="Natvig D.O."/>
            <person name="Lalanne C."/>
            <person name="Gautier V."/>
            <person name="Ament-Velasquez S.L."/>
            <person name="Kruys A."/>
            <person name="Hutchinson M.I."/>
            <person name="Powell A.J."/>
            <person name="Barry K."/>
            <person name="Miller A.N."/>
            <person name="Grigoriev I.V."/>
            <person name="Debuchy R."/>
            <person name="Gladieux P."/>
            <person name="Hiltunen Thoren M."/>
            <person name="Johannesson H."/>
        </authorList>
    </citation>
    <scope>NUCLEOTIDE SEQUENCE</scope>
    <source>
        <strain evidence="2">CBS 359.72</strain>
    </source>
</reference>
<reference evidence="2" key="2">
    <citation type="submission" date="2023-05" db="EMBL/GenBank/DDBJ databases">
        <authorList>
            <consortium name="Lawrence Berkeley National Laboratory"/>
            <person name="Steindorff A."/>
            <person name="Hensen N."/>
            <person name="Bonometti L."/>
            <person name="Westerberg I."/>
            <person name="Brannstrom I.O."/>
            <person name="Guillou S."/>
            <person name="Cros-Aarteil S."/>
            <person name="Calhoun S."/>
            <person name="Haridas S."/>
            <person name="Kuo A."/>
            <person name="Mondo S."/>
            <person name="Pangilinan J."/>
            <person name="Riley R."/>
            <person name="Labutti K."/>
            <person name="Andreopoulos B."/>
            <person name="Lipzen A."/>
            <person name="Chen C."/>
            <person name="Yanf M."/>
            <person name="Daum C."/>
            <person name="Ng V."/>
            <person name="Clum A."/>
            <person name="Ohm R."/>
            <person name="Martin F."/>
            <person name="Silar P."/>
            <person name="Natvig D."/>
            <person name="Lalanne C."/>
            <person name="Gautier V."/>
            <person name="Ament-Velasquez S.L."/>
            <person name="Kruys A."/>
            <person name="Hutchinson M.I."/>
            <person name="Powell A.J."/>
            <person name="Barry K."/>
            <person name="Miller A.N."/>
            <person name="Grigoriev I.V."/>
            <person name="Debuchy R."/>
            <person name="Gladieux P."/>
            <person name="Thoren M.H."/>
            <person name="Johannesson H."/>
        </authorList>
    </citation>
    <scope>NUCLEOTIDE SEQUENCE</scope>
    <source>
        <strain evidence="2">CBS 359.72</strain>
    </source>
</reference>